<dbReference type="EMBL" id="JAFLQW010000609">
    <property type="protein sequence ID" value="MBO0351934.1"/>
    <property type="molecule type" value="Genomic_DNA"/>
</dbReference>
<gene>
    <name evidence="1" type="ORF">J0895_23190</name>
</gene>
<accession>A0ABS3FXR6</accession>
<dbReference type="Proteomes" id="UP000664844">
    <property type="component" value="Unassembled WGS sequence"/>
</dbReference>
<protein>
    <submittedName>
        <fullName evidence="1">Uncharacterized protein</fullName>
    </submittedName>
</protein>
<evidence type="ECO:0000313" key="2">
    <source>
        <dbReference type="Proteomes" id="UP000664844"/>
    </source>
</evidence>
<comment type="caution">
    <text evidence="1">The sequence shown here is derived from an EMBL/GenBank/DDBJ whole genome shotgun (WGS) entry which is preliminary data.</text>
</comment>
<evidence type="ECO:0000313" key="1">
    <source>
        <dbReference type="EMBL" id="MBO0351934.1"/>
    </source>
</evidence>
<keyword evidence="2" id="KW-1185">Reference proteome</keyword>
<name>A0ABS3FXR6_9CYAN</name>
<sequence>MTGNFVLPGYEARKIEPLHGEHPLTSQLESPSGKNIGSEWAIAIILPTTEFFCDSEAIACLDSVLHRLLEGWSNP</sequence>
<dbReference type="RefSeq" id="WP_207090361.1">
    <property type="nucleotide sequence ID" value="NZ_JAFLQW010000609.1"/>
</dbReference>
<reference evidence="1 2" key="1">
    <citation type="submission" date="2021-03" db="EMBL/GenBank/DDBJ databases">
        <title>Metabolic Capacity of the Antarctic Cyanobacterium Phormidium pseudopriestleyi that Sustains Oxygenic Photosynthesis in the Presence of Hydrogen Sulfide.</title>
        <authorList>
            <person name="Lumian J.E."/>
            <person name="Jungblut A.D."/>
            <person name="Dillon M.L."/>
            <person name="Hawes I."/>
            <person name="Doran P.T."/>
            <person name="Mackey T.J."/>
            <person name="Dick G.J."/>
            <person name="Grettenberger C.L."/>
            <person name="Sumner D.Y."/>
        </authorList>
    </citation>
    <scope>NUCLEOTIDE SEQUENCE [LARGE SCALE GENOMIC DNA]</scope>
    <source>
        <strain evidence="1 2">FRX01</strain>
    </source>
</reference>
<organism evidence="1 2">
    <name type="scientific">Phormidium pseudopriestleyi FRX01</name>
    <dbReference type="NCBI Taxonomy" id="1759528"/>
    <lineage>
        <taxon>Bacteria</taxon>
        <taxon>Bacillati</taxon>
        <taxon>Cyanobacteriota</taxon>
        <taxon>Cyanophyceae</taxon>
        <taxon>Oscillatoriophycideae</taxon>
        <taxon>Oscillatoriales</taxon>
        <taxon>Oscillatoriaceae</taxon>
        <taxon>Phormidium</taxon>
    </lineage>
</organism>
<proteinExistence type="predicted"/>